<dbReference type="InterPro" id="IPR004046">
    <property type="entry name" value="GST_C"/>
</dbReference>
<dbReference type="SUPFAM" id="SSF47616">
    <property type="entry name" value="GST C-terminal domain-like"/>
    <property type="match status" value="1"/>
</dbReference>
<evidence type="ECO:0000256" key="1">
    <source>
        <dbReference type="ARBA" id="ARBA00011738"/>
    </source>
</evidence>
<dbReference type="PANTHER" id="PTHR43969">
    <property type="entry name" value="GLUTATHIONE S TRANSFERASE D10, ISOFORM A-RELATED"/>
    <property type="match status" value="1"/>
</dbReference>
<evidence type="ECO:0000259" key="3">
    <source>
        <dbReference type="PROSITE" id="PS50404"/>
    </source>
</evidence>
<accession>A0AAE1K1P4</accession>
<dbReference type="PANTHER" id="PTHR43969:SF2">
    <property type="entry name" value="GLUTATHIONE S TRANSFERASE D11, ISOFORM B"/>
    <property type="match status" value="1"/>
</dbReference>
<dbReference type="PROSITE" id="PS50405">
    <property type="entry name" value="GST_CTER"/>
    <property type="match status" value="1"/>
</dbReference>
<dbReference type="InterPro" id="IPR036249">
    <property type="entry name" value="Thioredoxin-like_sf"/>
</dbReference>
<organism evidence="5 6">
    <name type="scientific">Petrolisthes cinctipes</name>
    <name type="common">Flat porcelain crab</name>
    <dbReference type="NCBI Taxonomy" id="88211"/>
    <lineage>
        <taxon>Eukaryota</taxon>
        <taxon>Metazoa</taxon>
        <taxon>Ecdysozoa</taxon>
        <taxon>Arthropoda</taxon>
        <taxon>Crustacea</taxon>
        <taxon>Multicrustacea</taxon>
        <taxon>Malacostraca</taxon>
        <taxon>Eumalacostraca</taxon>
        <taxon>Eucarida</taxon>
        <taxon>Decapoda</taxon>
        <taxon>Pleocyemata</taxon>
        <taxon>Anomura</taxon>
        <taxon>Galatheoidea</taxon>
        <taxon>Porcellanidae</taxon>
        <taxon>Petrolisthes</taxon>
    </lineage>
</organism>
<dbReference type="CDD" id="cd03177">
    <property type="entry name" value="GST_C_Delta_Epsilon"/>
    <property type="match status" value="1"/>
</dbReference>
<dbReference type="InterPro" id="IPR010987">
    <property type="entry name" value="Glutathione-S-Trfase_C-like"/>
</dbReference>
<proteinExistence type="inferred from homology"/>
<dbReference type="GO" id="GO:0006749">
    <property type="term" value="P:glutathione metabolic process"/>
    <property type="evidence" value="ECO:0007669"/>
    <property type="project" value="TreeGrafter"/>
</dbReference>
<dbReference type="CDD" id="cd03045">
    <property type="entry name" value="GST_N_Delta_Epsilon"/>
    <property type="match status" value="1"/>
</dbReference>
<comment type="subunit">
    <text evidence="1">Homodimer.</text>
</comment>
<feature type="domain" description="GST N-terminal" evidence="3">
    <location>
        <begin position="1"/>
        <end position="82"/>
    </location>
</feature>
<gene>
    <name evidence="5" type="ORF">Pcinc_031049</name>
</gene>
<dbReference type="InterPro" id="IPR004045">
    <property type="entry name" value="Glutathione_S-Trfase_N"/>
</dbReference>
<keyword evidence="6" id="KW-1185">Reference proteome</keyword>
<dbReference type="GO" id="GO:0004364">
    <property type="term" value="F:glutathione transferase activity"/>
    <property type="evidence" value="ECO:0007669"/>
    <property type="project" value="TreeGrafter"/>
</dbReference>
<dbReference type="FunFam" id="1.20.1050.10:FF:000007">
    <property type="entry name" value="Glutathione S-transferase 1-1"/>
    <property type="match status" value="1"/>
</dbReference>
<sequence>MPLELWYASFSPPCRSVLLTAKALNVDLELKDINMMNGEHLEPDFLNINPQHCLPTLVDGDFVLWESRAICGYLVSQYGDDDSFYPSDAKTRAMVDRLLYFDMGTLYHRFTKFAVPVMFKGQKPEQDKLESVQEALGWLDGWLTGHEWAVGDNITIADHCLASTLATIEACGVDLEPHTHLMEWLERCKNDMPGYTEKMTQQEKMKEMLKLVANDPVLSKRCFIVRKVNGDLKSLLSNLYGSCGDIESTQVMEDGETGLVTITESCNMHNFMFPIISEGGTLNSKGKSAQVIYTSPIPAQVVIKVSDIPHLLIKTSHSEFLQIIEKMTQLTNFLSNLKLDLVKDVDYGGKHHILVVEGNTRDFQKVRNLLQCKPIITFRGFTGRLQYYTGKPLELQQLQ</sequence>
<comment type="similarity">
    <text evidence="2">Belongs to the GST superfamily.</text>
</comment>
<protein>
    <submittedName>
        <fullName evidence="5">Uncharacterized protein</fullName>
    </submittedName>
</protein>
<dbReference type="SFLD" id="SFLDS00019">
    <property type="entry name" value="Glutathione_Transferase_(cytos"/>
    <property type="match status" value="1"/>
</dbReference>
<feature type="domain" description="GST C-terminal" evidence="4">
    <location>
        <begin position="88"/>
        <end position="208"/>
    </location>
</feature>
<dbReference type="SFLD" id="SFLDG01153">
    <property type="entry name" value="Main.4:_Theta-like"/>
    <property type="match status" value="1"/>
</dbReference>
<evidence type="ECO:0000313" key="5">
    <source>
        <dbReference type="EMBL" id="KAK3863136.1"/>
    </source>
</evidence>
<dbReference type="Gene3D" id="3.40.30.10">
    <property type="entry name" value="Glutaredoxin"/>
    <property type="match status" value="1"/>
</dbReference>
<dbReference type="Pfam" id="PF00043">
    <property type="entry name" value="GST_C"/>
    <property type="match status" value="1"/>
</dbReference>
<dbReference type="FunFam" id="3.40.30.10:FF:000034">
    <property type="entry name" value="glutathione S-transferase 1"/>
    <property type="match status" value="1"/>
</dbReference>
<comment type="caution">
    <text evidence="5">The sequence shown here is derived from an EMBL/GenBank/DDBJ whole genome shotgun (WGS) entry which is preliminary data.</text>
</comment>
<evidence type="ECO:0000256" key="2">
    <source>
        <dbReference type="RuleBase" id="RU003494"/>
    </source>
</evidence>
<evidence type="ECO:0000313" key="6">
    <source>
        <dbReference type="Proteomes" id="UP001286313"/>
    </source>
</evidence>
<reference evidence="5" key="1">
    <citation type="submission" date="2023-10" db="EMBL/GenBank/DDBJ databases">
        <title>Genome assemblies of two species of porcelain crab, Petrolisthes cinctipes and Petrolisthes manimaculis (Anomura: Porcellanidae).</title>
        <authorList>
            <person name="Angst P."/>
        </authorList>
    </citation>
    <scope>NUCLEOTIDE SEQUENCE</scope>
    <source>
        <strain evidence="5">PB745_01</strain>
        <tissue evidence="5">Gill</tissue>
    </source>
</reference>
<dbReference type="Proteomes" id="UP001286313">
    <property type="component" value="Unassembled WGS sequence"/>
</dbReference>
<dbReference type="EMBL" id="JAWQEG010004071">
    <property type="protein sequence ID" value="KAK3863136.1"/>
    <property type="molecule type" value="Genomic_DNA"/>
</dbReference>
<evidence type="ECO:0000259" key="4">
    <source>
        <dbReference type="PROSITE" id="PS50405"/>
    </source>
</evidence>
<dbReference type="AlphaFoldDB" id="A0AAE1K1P4"/>
<name>A0AAE1K1P4_PETCI</name>
<dbReference type="SUPFAM" id="SSF52833">
    <property type="entry name" value="Thioredoxin-like"/>
    <property type="match status" value="1"/>
</dbReference>
<dbReference type="Pfam" id="PF02798">
    <property type="entry name" value="GST_N"/>
    <property type="match status" value="1"/>
</dbReference>
<dbReference type="PROSITE" id="PS50404">
    <property type="entry name" value="GST_NTER"/>
    <property type="match status" value="1"/>
</dbReference>
<dbReference type="InterPro" id="IPR036282">
    <property type="entry name" value="Glutathione-S-Trfase_C_sf"/>
</dbReference>
<dbReference type="Gene3D" id="1.20.1050.10">
    <property type="match status" value="1"/>
</dbReference>
<dbReference type="InterPro" id="IPR040079">
    <property type="entry name" value="Glutathione_S-Trfase"/>
</dbReference>
<dbReference type="SFLD" id="SFLDG00358">
    <property type="entry name" value="Main_(cytGST)"/>
    <property type="match status" value="1"/>
</dbReference>